<evidence type="ECO:0000256" key="5">
    <source>
        <dbReference type="ARBA" id="ARBA00022694"/>
    </source>
</evidence>
<evidence type="ECO:0000256" key="1">
    <source>
        <dbReference type="ARBA" id="ARBA00004496"/>
    </source>
</evidence>
<dbReference type="GO" id="GO:0016740">
    <property type="term" value="F:transferase activity"/>
    <property type="evidence" value="ECO:0007669"/>
    <property type="project" value="UniProtKB-KW"/>
</dbReference>
<comment type="similarity">
    <text evidence="2">Belongs to the TsaE family.</text>
</comment>
<keyword evidence="6" id="KW-0479">Metal-binding</keyword>
<keyword evidence="5" id="KW-0819">tRNA processing</keyword>
<dbReference type="EMBL" id="RQFP01000001">
    <property type="protein sequence ID" value="TGK96170.1"/>
    <property type="molecule type" value="Genomic_DNA"/>
</dbReference>
<dbReference type="AlphaFoldDB" id="A0A2M9Y5P7"/>
<dbReference type="NCBIfam" id="TIGR00150">
    <property type="entry name" value="T6A_YjeE"/>
    <property type="match status" value="1"/>
</dbReference>
<dbReference type="PANTHER" id="PTHR33540">
    <property type="entry name" value="TRNA THREONYLCARBAMOYLADENOSINE BIOSYNTHESIS PROTEIN TSAE"/>
    <property type="match status" value="1"/>
</dbReference>
<dbReference type="GO" id="GO:0005524">
    <property type="term" value="F:ATP binding"/>
    <property type="evidence" value="ECO:0007669"/>
    <property type="project" value="UniProtKB-KW"/>
</dbReference>
<evidence type="ECO:0000256" key="8">
    <source>
        <dbReference type="ARBA" id="ARBA00022840"/>
    </source>
</evidence>
<dbReference type="Gene3D" id="3.40.50.300">
    <property type="entry name" value="P-loop containing nucleotide triphosphate hydrolases"/>
    <property type="match status" value="1"/>
</dbReference>
<keyword evidence="7" id="KW-0547">Nucleotide-binding</keyword>
<keyword evidence="12" id="KW-1185">Reference proteome</keyword>
<dbReference type="GO" id="GO:0005737">
    <property type="term" value="C:cytoplasm"/>
    <property type="evidence" value="ECO:0007669"/>
    <property type="project" value="UniProtKB-SubCell"/>
</dbReference>
<evidence type="ECO:0000256" key="6">
    <source>
        <dbReference type="ARBA" id="ARBA00022723"/>
    </source>
</evidence>
<dbReference type="GO" id="GO:0002949">
    <property type="term" value="P:tRNA threonylcarbamoyladenosine modification"/>
    <property type="evidence" value="ECO:0007669"/>
    <property type="project" value="InterPro"/>
</dbReference>
<dbReference type="Proteomes" id="UP000297891">
    <property type="component" value="Unassembled WGS sequence"/>
</dbReference>
<protein>
    <recommendedName>
        <fullName evidence="3">tRNA threonylcarbamoyladenosine biosynthesis protein TsaE</fullName>
    </recommendedName>
    <alternativeName>
        <fullName evidence="10">t(6)A37 threonylcarbamoyladenosine biosynthesis protein TsaE</fullName>
    </alternativeName>
</protein>
<keyword evidence="11" id="KW-0808">Transferase</keyword>
<keyword evidence="4" id="KW-0963">Cytoplasm</keyword>
<dbReference type="SUPFAM" id="SSF52540">
    <property type="entry name" value="P-loop containing nucleoside triphosphate hydrolases"/>
    <property type="match status" value="1"/>
</dbReference>
<sequence length="152" mass="17728">MKANFLSLRESELGPVFISLDQLVNAFLKKKQFPMILVSGEMGAGKTTFIREWFSRMGTESSINSPTFSLYNIYDSPNFRLYHFDLYRIKLAQELDELGFEEIWGKEGVSAIEWWQIADSYLPKTNRILLSIESDSIEFRSYTLEWSETEVL</sequence>
<keyword evidence="9" id="KW-0460">Magnesium</keyword>
<dbReference type="InterPro" id="IPR027417">
    <property type="entry name" value="P-loop_NTPase"/>
</dbReference>
<evidence type="ECO:0000256" key="7">
    <source>
        <dbReference type="ARBA" id="ARBA00022741"/>
    </source>
</evidence>
<evidence type="ECO:0000256" key="3">
    <source>
        <dbReference type="ARBA" id="ARBA00019010"/>
    </source>
</evidence>
<dbReference type="InterPro" id="IPR003442">
    <property type="entry name" value="T6A_TsaE"/>
</dbReference>
<gene>
    <name evidence="11" type="primary">tsaE</name>
    <name evidence="11" type="ORF">EHQ30_06005</name>
</gene>
<comment type="subcellular location">
    <subcellularLocation>
        <location evidence="1">Cytoplasm</location>
    </subcellularLocation>
</comment>
<evidence type="ECO:0000256" key="9">
    <source>
        <dbReference type="ARBA" id="ARBA00022842"/>
    </source>
</evidence>
<dbReference type="RefSeq" id="WP_100788882.1">
    <property type="nucleotide sequence ID" value="NZ_NPDQ01000001.1"/>
</dbReference>
<evidence type="ECO:0000256" key="2">
    <source>
        <dbReference type="ARBA" id="ARBA00007599"/>
    </source>
</evidence>
<evidence type="ECO:0000313" key="12">
    <source>
        <dbReference type="Proteomes" id="UP000297891"/>
    </source>
</evidence>
<proteinExistence type="inferred from homology"/>
<accession>A0A2M9Y5P7</accession>
<dbReference type="PANTHER" id="PTHR33540:SF2">
    <property type="entry name" value="TRNA THREONYLCARBAMOYLADENOSINE BIOSYNTHESIS PROTEIN TSAE"/>
    <property type="match status" value="1"/>
</dbReference>
<dbReference type="GO" id="GO:0046872">
    <property type="term" value="F:metal ion binding"/>
    <property type="evidence" value="ECO:0007669"/>
    <property type="project" value="UniProtKB-KW"/>
</dbReference>
<organism evidence="11 12">
    <name type="scientific">Leptospira brenneri</name>
    <dbReference type="NCBI Taxonomy" id="2023182"/>
    <lineage>
        <taxon>Bacteria</taxon>
        <taxon>Pseudomonadati</taxon>
        <taxon>Spirochaetota</taxon>
        <taxon>Spirochaetia</taxon>
        <taxon>Leptospirales</taxon>
        <taxon>Leptospiraceae</taxon>
        <taxon>Leptospira</taxon>
    </lineage>
</organism>
<name>A0A2M9Y5P7_9LEPT</name>
<dbReference type="Pfam" id="PF02367">
    <property type="entry name" value="TsaE"/>
    <property type="match status" value="1"/>
</dbReference>
<evidence type="ECO:0000256" key="10">
    <source>
        <dbReference type="ARBA" id="ARBA00032441"/>
    </source>
</evidence>
<dbReference type="OrthoDB" id="9815896at2"/>
<keyword evidence="8" id="KW-0067">ATP-binding</keyword>
<reference evidence="11" key="1">
    <citation type="journal article" date="2019" name="PLoS Negl. Trop. Dis.">
        <title>Revisiting the worldwide diversity of Leptospira species in the environment.</title>
        <authorList>
            <person name="Vincent A.T."/>
            <person name="Schiettekatte O."/>
            <person name="Bourhy P."/>
            <person name="Veyrier F.J."/>
            <person name="Picardeau M."/>
        </authorList>
    </citation>
    <scope>NUCLEOTIDE SEQUENCE [LARGE SCALE GENOMIC DNA]</scope>
    <source>
        <strain evidence="11">201800277</strain>
    </source>
</reference>
<comment type="caution">
    <text evidence="11">The sequence shown here is derived from an EMBL/GenBank/DDBJ whole genome shotgun (WGS) entry which is preliminary data.</text>
</comment>
<evidence type="ECO:0000313" key="11">
    <source>
        <dbReference type="EMBL" id="TGK96170.1"/>
    </source>
</evidence>
<evidence type="ECO:0000256" key="4">
    <source>
        <dbReference type="ARBA" id="ARBA00022490"/>
    </source>
</evidence>